<feature type="transmembrane region" description="Helical" evidence="1">
    <location>
        <begin position="112"/>
        <end position="129"/>
    </location>
</feature>
<evidence type="ECO:0000313" key="2">
    <source>
        <dbReference type="EMBL" id="OGK42171.1"/>
    </source>
</evidence>
<evidence type="ECO:0008006" key="4">
    <source>
        <dbReference type="Google" id="ProtNLM"/>
    </source>
</evidence>
<reference evidence="2 3" key="1">
    <citation type="journal article" date="2016" name="Nat. Commun.">
        <title>Thousands of microbial genomes shed light on interconnected biogeochemical processes in an aquifer system.</title>
        <authorList>
            <person name="Anantharaman K."/>
            <person name="Brown C.T."/>
            <person name="Hug L.A."/>
            <person name="Sharon I."/>
            <person name="Castelle C.J."/>
            <person name="Probst A.J."/>
            <person name="Thomas B.C."/>
            <person name="Singh A."/>
            <person name="Wilkins M.J."/>
            <person name="Karaoz U."/>
            <person name="Brodie E.L."/>
            <person name="Williams K.H."/>
            <person name="Hubbard S.S."/>
            <person name="Banfield J.F."/>
        </authorList>
    </citation>
    <scope>NUCLEOTIDE SEQUENCE [LARGE SCALE GENOMIC DNA]</scope>
</reference>
<keyword evidence="1" id="KW-1133">Transmembrane helix</keyword>
<proteinExistence type="predicted"/>
<dbReference type="EMBL" id="MGAG01000003">
    <property type="protein sequence ID" value="OGK42171.1"/>
    <property type="molecule type" value="Genomic_DNA"/>
</dbReference>
<comment type="caution">
    <text evidence="2">The sequence shown here is derived from an EMBL/GenBank/DDBJ whole genome shotgun (WGS) entry which is preliminary data.</text>
</comment>
<dbReference type="AlphaFoldDB" id="A0A1F7IFP6"/>
<feature type="transmembrane region" description="Helical" evidence="1">
    <location>
        <begin position="293"/>
        <end position="310"/>
    </location>
</feature>
<feature type="transmembrane region" description="Helical" evidence="1">
    <location>
        <begin position="245"/>
        <end position="266"/>
    </location>
</feature>
<organism evidence="2 3">
    <name type="scientific">Candidatus Roizmanbacteria bacterium RIFCSPLOWO2_01_FULL_37_12</name>
    <dbReference type="NCBI Taxonomy" id="1802056"/>
    <lineage>
        <taxon>Bacteria</taxon>
        <taxon>Candidatus Roizmaniibacteriota</taxon>
    </lineage>
</organism>
<feature type="transmembrane region" description="Helical" evidence="1">
    <location>
        <begin position="63"/>
        <end position="82"/>
    </location>
</feature>
<gene>
    <name evidence="2" type="ORF">A2954_04110</name>
</gene>
<feature type="transmembrane region" description="Helical" evidence="1">
    <location>
        <begin position="134"/>
        <end position="155"/>
    </location>
</feature>
<keyword evidence="1" id="KW-0472">Membrane</keyword>
<evidence type="ECO:0000256" key="1">
    <source>
        <dbReference type="SAM" id="Phobius"/>
    </source>
</evidence>
<protein>
    <recommendedName>
        <fullName evidence="4">Glycosyltransferase RgtA/B/C/D-like domain-containing protein</fullName>
    </recommendedName>
</protein>
<feature type="transmembrane region" description="Helical" evidence="1">
    <location>
        <begin position="317"/>
        <end position="338"/>
    </location>
</feature>
<sequence>MRLLTIVFFIFLFIFIRSLNFTEHLNFSFDQAWSSTRALEIWRDKEFTLVGPGNSIVVGGKQILQGSINYYFLLLFLILGNFDPIISSYLFMLFSAFMLVPLYYGVKMFYNHKTAVLIIAFYSLVPLYIDFTRFFFGPGFQFSLIPLLILFAGLYKQSKKLIYLFMAFFSIGVISQFHFATLIFFPLFLFYFIKKNYLKEKKSEEEGPPGSAELRVIGSEASTDGLAFVAVGTTTKEAKESSDRIWIKAVIIFSGFLLGFSPIIFFELKNKFYNIVVFSDYLKNAGSFSNFQLLPHRYLSLSLVLLVLIIGKYKKIVSVKLIVFACLILGIVDLSLYLPKPKQAFGMAENWNYLMEKKAYGIIKKEGLKDFNIANLIYDNLSVVIKYQMRKDNYLINFDDYYHNKYLFVIDKNEKNISKNPAYEVQNFNPRKKSKQWKINDSYNLYLYKRTK</sequence>
<keyword evidence="1" id="KW-0812">Transmembrane</keyword>
<evidence type="ECO:0000313" key="3">
    <source>
        <dbReference type="Proteomes" id="UP000177698"/>
    </source>
</evidence>
<name>A0A1F7IFP6_9BACT</name>
<dbReference type="Proteomes" id="UP000177698">
    <property type="component" value="Unassembled WGS sequence"/>
</dbReference>
<accession>A0A1F7IFP6</accession>
<feature type="transmembrane region" description="Helical" evidence="1">
    <location>
        <begin position="161"/>
        <end position="193"/>
    </location>
</feature>